<name>A0ACC2EPV5_DIPCM</name>
<evidence type="ECO:0000313" key="1">
    <source>
        <dbReference type="EMBL" id="KAJ7568498.1"/>
    </source>
</evidence>
<gene>
    <name evidence="1" type="ORF">O6H91_01G034700</name>
</gene>
<organism evidence="1 2">
    <name type="scientific">Diphasiastrum complanatum</name>
    <name type="common">Issler's clubmoss</name>
    <name type="synonym">Lycopodium complanatum</name>
    <dbReference type="NCBI Taxonomy" id="34168"/>
    <lineage>
        <taxon>Eukaryota</taxon>
        <taxon>Viridiplantae</taxon>
        <taxon>Streptophyta</taxon>
        <taxon>Embryophyta</taxon>
        <taxon>Tracheophyta</taxon>
        <taxon>Lycopodiopsida</taxon>
        <taxon>Lycopodiales</taxon>
        <taxon>Lycopodiaceae</taxon>
        <taxon>Lycopodioideae</taxon>
        <taxon>Diphasiastrum</taxon>
    </lineage>
</organism>
<protein>
    <submittedName>
        <fullName evidence="1">Uncharacterized protein</fullName>
    </submittedName>
</protein>
<sequence>MMSLSALDNRSSSTSSAMAQQHLYSQHHHLNLNGSLFGSTSISGSGSGAGGMPSSYGSGGSATAMLPPISPPHYSQQQSLSYSQYHQPQQHHLGLADSLGWPLSHTSSLDVALGPKRHLEEDYLSASYLAKRARVDNLLPQRTEPIPSISLYPQRPGEKFCAFYMSTATCKFGASCKFDHPAWVPTGGIANWKELADCTTSLLCWNTSSSTPKLEKSVETLTLPERPGEPDCTFYMKTGDCKYGSKCKFNHPKDRLLAISAEGAEAEENKEVTVRAVSAAAKSVPALKETYDRTAPLNSKGLPLRPGQTDCPFYMKTGSCKYGDSCRFHHPENHTGIPGVPKMTQSHTSLLTPTGAGLLPGVVNDFGLVGGSLRLPLSGHPYPVRPGAPECAFYMKTGECKFGPTCKFHHPLNRFAVKLTAAGLPRREGEPACPFYLKTGVCRFESTCKFDHPPPGEFAAKASVDATKDATPL</sequence>
<evidence type="ECO:0000313" key="2">
    <source>
        <dbReference type="Proteomes" id="UP001162992"/>
    </source>
</evidence>
<comment type="caution">
    <text evidence="1">The sequence shown here is derived from an EMBL/GenBank/DDBJ whole genome shotgun (WGS) entry which is preliminary data.</text>
</comment>
<accession>A0ACC2EPV5</accession>
<proteinExistence type="predicted"/>
<dbReference type="Proteomes" id="UP001162992">
    <property type="component" value="Chromosome 1"/>
</dbReference>
<reference evidence="2" key="1">
    <citation type="journal article" date="2024" name="Proc. Natl. Acad. Sci. U.S.A.">
        <title>Extraordinary preservation of gene collinearity over three hundred million years revealed in homosporous lycophytes.</title>
        <authorList>
            <person name="Li C."/>
            <person name="Wickell D."/>
            <person name="Kuo L.Y."/>
            <person name="Chen X."/>
            <person name="Nie B."/>
            <person name="Liao X."/>
            <person name="Peng D."/>
            <person name="Ji J."/>
            <person name="Jenkins J."/>
            <person name="Williams M."/>
            <person name="Shu S."/>
            <person name="Plott C."/>
            <person name="Barry K."/>
            <person name="Rajasekar S."/>
            <person name="Grimwood J."/>
            <person name="Han X."/>
            <person name="Sun S."/>
            <person name="Hou Z."/>
            <person name="He W."/>
            <person name="Dai G."/>
            <person name="Sun C."/>
            <person name="Schmutz J."/>
            <person name="Leebens-Mack J.H."/>
            <person name="Li F.W."/>
            <person name="Wang L."/>
        </authorList>
    </citation>
    <scope>NUCLEOTIDE SEQUENCE [LARGE SCALE GENOMIC DNA]</scope>
    <source>
        <strain evidence="2">cv. PW_Plant_1</strain>
    </source>
</reference>
<dbReference type="EMBL" id="CM055092">
    <property type="protein sequence ID" value="KAJ7568498.1"/>
    <property type="molecule type" value="Genomic_DNA"/>
</dbReference>
<keyword evidence="2" id="KW-1185">Reference proteome</keyword>